<organism evidence="1 2">
    <name type="scientific">Aeromonas phage LAh_7</name>
    <dbReference type="NCBI Taxonomy" id="2591031"/>
    <lineage>
        <taxon>Viruses</taxon>
        <taxon>Duplodnaviria</taxon>
        <taxon>Heunggongvirae</taxon>
        <taxon>Uroviricota</taxon>
        <taxon>Caudoviricetes</taxon>
        <taxon>Casjensviridae</taxon>
        <taxon>Sharonstreetvirus</taxon>
        <taxon>Sharonstreetvirus LAh7</taxon>
    </lineage>
</organism>
<dbReference type="Proteomes" id="UP000318298">
    <property type="component" value="Segment"/>
</dbReference>
<keyword evidence="2" id="KW-1185">Reference proteome</keyword>
<proteinExistence type="predicted"/>
<reference evidence="1 2" key="1">
    <citation type="submission" date="2019-04" db="EMBL/GenBank/DDBJ databases">
        <title>Novel bacteriophages capable of disrupting biofilms from clinical strains of Aeromonas hydrophila with intrinsic antibiotic resistance.</title>
        <authorList>
            <person name="Kabwe M."/>
            <person name="Brown T.L."/>
            <person name="Speirs L."/>
            <person name="Ku H."/>
            <person name="Leach M."/>
            <person name="Chan H.T."/>
            <person name="Petrovski S."/>
            <person name="Lock P."/>
            <person name="Tucci J."/>
        </authorList>
    </citation>
    <scope>NUCLEOTIDE SEQUENCE [LARGE SCALE GENOMIC DNA]</scope>
</reference>
<accession>A0A514A0B2</accession>
<name>A0A514A0B2_9CAUD</name>
<protein>
    <submittedName>
        <fullName evidence="1">Uncharacterized protein</fullName>
    </submittedName>
</protein>
<sequence length="77" mass="9039">MSRGEQRPLEPYNIQIRRMEETREWSTDEVVAEIPIRAIDHGCAQDVGEAIIKLYEREYRVTYAVSVTQTEQPDEEI</sequence>
<dbReference type="EMBL" id="MK838113">
    <property type="protein sequence ID" value="QDH46709.1"/>
    <property type="molecule type" value="Genomic_DNA"/>
</dbReference>
<evidence type="ECO:0000313" key="1">
    <source>
        <dbReference type="EMBL" id="QDH46709.1"/>
    </source>
</evidence>
<evidence type="ECO:0000313" key="2">
    <source>
        <dbReference type="Proteomes" id="UP000318298"/>
    </source>
</evidence>
<gene>
    <name evidence="1" type="ORF">LAh7_25</name>
</gene>